<name>A0A9P5H0H9_9HYPO</name>
<evidence type="ECO:0000313" key="12">
    <source>
        <dbReference type="EMBL" id="KAF7538432.1"/>
    </source>
</evidence>
<comment type="similarity">
    <text evidence="2">Belongs to the USE1 family.</text>
</comment>
<reference evidence="12" key="1">
    <citation type="submission" date="2020-03" db="EMBL/GenBank/DDBJ databases">
        <title>Draft Genome Sequence of Cylindrodendrum hubeiense.</title>
        <authorList>
            <person name="Buettner E."/>
            <person name="Kellner H."/>
        </authorList>
    </citation>
    <scope>NUCLEOTIDE SEQUENCE</scope>
    <source>
        <strain evidence="12">IHI 201604</strain>
    </source>
</reference>
<gene>
    <name evidence="12" type="ORF">G7Z17_g12642</name>
</gene>
<evidence type="ECO:0000256" key="6">
    <source>
        <dbReference type="ARBA" id="ARBA00022892"/>
    </source>
</evidence>
<dbReference type="GO" id="GO:0005789">
    <property type="term" value="C:endoplasmic reticulum membrane"/>
    <property type="evidence" value="ECO:0007669"/>
    <property type="project" value="UniProtKB-SubCell"/>
</dbReference>
<evidence type="ECO:0000313" key="13">
    <source>
        <dbReference type="Proteomes" id="UP000722485"/>
    </source>
</evidence>
<accession>A0A9P5H0H9</accession>
<dbReference type="PANTHER" id="PTHR13050">
    <property type="entry name" value="USE1-LIKE PROTEIN"/>
    <property type="match status" value="1"/>
</dbReference>
<dbReference type="OrthoDB" id="3231855at2759"/>
<comment type="caution">
    <text evidence="12">The sequence shown here is derived from an EMBL/GenBank/DDBJ whole genome shotgun (WGS) entry which is preliminary data.</text>
</comment>
<evidence type="ECO:0000256" key="5">
    <source>
        <dbReference type="ARBA" id="ARBA00022824"/>
    </source>
</evidence>
<dbReference type="Proteomes" id="UP000722485">
    <property type="component" value="Unassembled WGS sequence"/>
</dbReference>
<keyword evidence="8 11" id="KW-1133">Transmembrane helix</keyword>
<feature type="compositionally biased region" description="Polar residues" evidence="10">
    <location>
        <begin position="134"/>
        <end position="145"/>
    </location>
</feature>
<sequence length="356" mass="39038">MARLSQAPGAPVNRSAIDLASSELGHLLLRLQQTILHADPDRERRLRSSEFERARVAANLEYARASLTKLEHDALGIKAPGRRSEVQGDLNRKRELLELLLDRLEDLREMAIHDDDDDASSDGEDILSEIIPTPSESMVDSISTDMRSEGSIQDDPIEPEPPEIPSETTPEQETAAPAELASPSTSAPEPIPHPNTIPETLTQQDPTQTTQILRTRGGASPSTGPAHSTARAALFSNRGKLSSPQTSTATAEAILDRQRAEQDELSNSILKMAGALKESSQRFSNTLESDKEVLSRAGDGMEKTELGMEAAHGRMGTLRKMTEGQGWWGRMMLFAWVYGLMVALILLVFVMPKLRF</sequence>
<feature type="compositionally biased region" description="Acidic residues" evidence="10">
    <location>
        <begin position="114"/>
        <end position="127"/>
    </location>
</feature>
<dbReference type="PANTHER" id="PTHR13050:SF7">
    <property type="entry name" value="VESICLE TRANSPORT PROTEIN USE1"/>
    <property type="match status" value="1"/>
</dbReference>
<evidence type="ECO:0000256" key="9">
    <source>
        <dbReference type="ARBA" id="ARBA00023136"/>
    </source>
</evidence>
<evidence type="ECO:0000256" key="10">
    <source>
        <dbReference type="SAM" id="MobiDB-lite"/>
    </source>
</evidence>
<dbReference type="GO" id="GO:0015031">
    <property type="term" value="P:protein transport"/>
    <property type="evidence" value="ECO:0007669"/>
    <property type="project" value="UniProtKB-KW"/>
</dbReference>
<comment type="subcellular location">
    <subcellularLocation>
        <location evidence="1">Endoplasmic reticulum membrane</location>
        <topology evidence="1">Single-pass type IV membrane protein</topology>
    </subcellularLocation>
</comment>
<keyword evidence="7" id="KW-0653">Protein transport</keyword>
<evidence type="ECO:0000256" key="1">
    <source>
        <dbReference type="ARBA" id="ARBA00004163"/>
    </source>
</evidence>
<evidence type="ECO:0000256" key="2">
    <source>
        <dbReference type="ARBA" id="ARBA00007891"/>
    </source>
</evidence>
<dbReference type="SUPFAM" id="SSF58038">
    <property type="entry name" value="SNARE fusion complex"/>
    <property type="match status" value="1"/>
</dbReference>
<feature type="compositionally biased region" description="Low complexity" evidence="10">
    <location>
        <begin position="165"/>
        <end position="174"/>
    </location>
</feature>
<evidence type="ECO:0000256" key="7">
    <source>
        <dbReference type="ARBA" id="ARBA00022927"/>
    </source>
</evidence>
<keyword evidence="4 11" id="KW-0812">Transmembrane</keyword>
<proteinExistence type="inferred from homology"/>
<evidence type="ECO:0000256" key="3">
    <source>
        <dbReference type="ARBA" id="ARBA00022448"/>
    </source>
</evidence>
<keyword evidence="3" id="KW-0813">Transport</keyword>
<evidence type="ECO:0000256" key="11">
    <source>
        <dbReference type="SAM" id="Phobius"/>
    </source>
</evidence>
<keyword evidence="13" id="KW-1185">Reference proteome</keyword>
<dbReference type="InterPro" id="IPR019150">
    <property type="entry name" value="Vesicle_transport_protein_Use1"/>
</dbReference>
<feature type="compositionally biased region" description="Low complexity" evidence="10">
    <location>
        <begin position="200"/>
        <end position="211"/>
    </location>
</feature>
<evidence type="ECO:0000256" key="8">
    <source>
        <dbReference type="ARBA" id="ARBA00022989"/>
    </source>
</evidence>
<keyword evidence="5" id="KW-0256">Endoplasmic reticulum</keyword>
<organism evidence="12 13">
    <name type="scientific">Cylindrodendrum hubeiense</name>
    <dbReference type="NCBI Taxonomy" id="595255"/>
    <lineage>
        <taxon>Eukaryota</taxon>
        <taxon>Fungi</taxon>
        <taxon>Dikarya</taxon>
        <taxon>Ascomycota</taxon>
        <taxon>Pezizomycotina</taxon>
        <taxon>Sordariomycetes</taxon>
        <taxon>Hypocreomycetidae</taxon>
        <taxon>Hypocreales</taxon>
        <taxon>Nectriaceae</taxon>
        <taxon>Cylindrodendrum</taxon>
    </lineage>
</organism>
<keyword evidence="6" id="KW-0931">ER-Golgi transport</keyword>
<dbReference type="EMBL" id="JAANBB010000597">
    <property type="protein sequence ID" value="KAF7538432.1"/>
    <property type="molecule type" value="Genomic_DNA"/>
</dbReference>
<evidence type="ECO:0000256" key="4">
    <source>
        <dbReference type="ARBA" id="ARBA00022692"/>
    </source>
</evidence>
<feature type="region of interest" description="Disordered" evidence="10">
    <location>
        <begin position="113"/>
        <end position="228"/>
    </location>
</feature>
<dbReference type="GO" id="GO:0031201">
    <property type="term" value="C:SNARE complex"/>
    <property type="evidence" value="ECO:0007669"/>
    <property type="project" value="TreeGrafter"/>
</dbReference>
<protein>
    <recommendedName>
        <fullName evidence="14">Synaptobrevin</fullName>
    </recommendedName>
</protein>
<dbReference type="GO" id="GO:0005484">
    <property type="term" value="F:SNAP receptor activity"/>
    <property type="evidence" value="ECO:0007669"/>
    <property type="project" value="TreeGrafter"/>
</dbReference>
<dbReference type="GO" id="GO:0006890">
    <property type="term" value="P:retrograde vesicle-mediated transport, Golgi to endoplasmic reticulum"/>
    <property type="evidence" value="ECO:0007669"/>
    <property type="project" value="TreeGrafter"/>
</dbReference>
<keyword evidence="9 11" id="KW-0472">Membrane</keyword>
<evidence type="ECO:0008006" key="14">
    <source>
        <dbReference type="Google" id="ProtNLM"/>
    </source>
</evidence>
<feature type="transmembrane region" description="Helical" evidence="11">
    <location>
        <begin position="327"/>
        <end position="350"/>
    </location>
</feature>
<dbReference type="AlphaFoldDB" id="A0A9P5H0H9"/>